<keyword evidence="5 10" id="KW-0547">Nucleotide-binding</keyword>
<gene>
    <name evidence="10 13" type="primary">rsgA</name>
    <name evidence="13" type="ORF">NDI37_13540</name>
</gene>
<dbReference type="Gene3D" id="1.10.40.50">
    <property type="entry name" value="Probable gtpase engc, domain 3"/>
    <property type="match status" value="1"/>
</dbReference>
<keyword evidence="7 10" id="KW-0862">Zinc</keyword>
<dbReference type="Proteomes" id="UP001442494">
    <property type="component" value="Unassembled WGS sequence"/>
</dbReference>
<dbReference type="InterPro" id="IPR012340">
    <property type="entry name" value="NA-bd_OB-fold"/>
</dbReference>
<evidence type="ECO:0000256" key="5">
    <source>
        <dbReference type="ARBA" id="ARBA00022741"/>
    </source>
</evidence>
<reference evidence="13 14" key="1">
    <citation type="submission" date="2022-04" db="EMBL/GenBank/DDBJ databases">
        <title>Positive selection, recombination, and allopatry shape intraspecific diversity of widespread and dominant cyanobacteria.</title>
        <authorList>
            <person name="Wei J."/>
            <person name="Shu W."/>
            <person name="Hu C."/>
        </authorList>
    </citation>
    <scope>NUCLEOTIDE SEQUENCE [LARGE SCALE GENOMIC DNA]</scope>
    <source>
        <strain evidence="13 14">GB2-A5</strain>
    </source>
</reference>
<dbReference type="Gene3D" id="3.40.50.300">
    <property type="entry name" value="P-loop containing nucleotide triphosphate hydrolases"/>
    <property type="match status" value="1"/>
</dbReference>
<keyword evidence="9 10" id="KW-0342">GTP-binding</keyword>
<dbReference type="EC" id="3.6.1.-" evidence="10"/>
<dbReference type="CDD" id="cd01854">
    <property type="entry name" value="YjeQ_EngC"/>
    <property type="match status" value="1"/>
</dbReference>
<name>A0ABV0JPW7_9CYAN</name>
<dbReference type="SUPFAM" id="SSF50249">
    <property type="entry name" value="Nucleic acid-binding proteins"/>
    <property type="match status" value="1"/>
</dbReference>
<dbReference type="InterPro" id="IPR010914">
    <property type="entry name" value="RsgA_GTPase_dom"/>
</dbReference>
<comment type="similarity">
    <text evidence="10">Belongs to the TRAFAC class YlqF/YawG GTPase family. RsgA subfamily.</text>
</comment>
<evidence type="ECO:0000256" key="7">
    <source>
        <dbReference type="ARBA" id="ARBA00022833"/>
    </source>
</evidence>
<keyword evidence="3 10" id="KW-0479">Metal-binding</keyword>
<evidence type="ECO:0000256" key="8">
    <source>
        <dbReference type="ARBA" id="ARBA00022884"/>
    </source>
</evidence>
<organism evidence="13 14">
    <name type="scientific">Funiculus sociatus GB2-A5</name>
    <dbReference type="NCBI Taxonomy" id="2933946"/>
    <lineage>
        <taxon>Bacteria</taxon>
        <taxon>Bacillati</taxon>
        <taxon>Cyanobacteriota</taxon>
        <taxon>Cyanophyceae</taxon>
        <taxon>Coleofasciculales</taxon>
        <taxon>Coleofasciculaceae</taxon>
        <taxon>Funiculus</taxon>
    </lineage>
</organism>
<protein>
    <recommendedName>
        <fullName evidence="10">Small ribosomal subunit biogenesis GTPase RsgA</fullName>
        <ecNumber evidence="10">3.6.1.-</ecNumber>
    </recommendedName>
</protein>
<evidence type="ECO:0000256" key="6">
    <source>
        <dbReference type="ARBA" id="ARBA00022801"/>
    </source>
</evidence>
<dbReference type="NCBIfam" id="TIGR00157">
    <property type="entry name" value="ribosome small subunit-dependent GTPase A"/>
    <property type="match status" value="1"/>
</dbReference>
<evidence type="ECO:0000256" key="10">
    <source>
        <dbReference type="HAMAP-Rule" id="MF_01820"/>
    </source>
</evidence>
<feature type="domain" description="CP-type G" evidence="12">
    <location>
        <begin position="104"/>
        <end position="259"/>
    </location>
</feature>
<keyword evidence="14" id="KW-1185">Reference proteome</keyword>
<feature type="binding site" evidence="10">
    <location>
        <position position="295"/>
    </location>
    <ligand>
        <name>Zn(2+)</name>
        <dbReference type="ChEBI" id="CHEBI:29105"/>
    </ligand>
</feature>
<evidence type="ECO:0000256" key="4">
    <source>
        <dbReference type="ARBA" id="ARBA00022730"/>
    </source>
</evidence>
<comment type="cofactor">
    <cofactor evidence="10">
        <name>Zn(2+)</name>
        <dbReference type="ChEBI" id="CHEBI:29105"/>
    </cofactor>
    <text evidence="10">Binds 1 zinc ion per subunit.</text>
</comment>
<evidence type="ECO:0000313" key="14">
    <source>
        <dbReference type="Proteomes" id="UP001442494"/>
    </source>
</evidence>
<dbReference type="HAMAP" id="MF_01820">
    <property type="entry name" value="GTPase_RsgA"/>
    <property type="match status" value="1"/>
</dbReference>
<dbReference type="InterPro" id="IPR030378">
    <property type="entry name" value="G_CP_dom"/>
</dbReference>
<evidence type="ECO:0000256" key="2">
    <source>
        <dbReference type="ARBA" id="ARBA00022517"/>
    </source>
</evidence>
<keyword evidence="2 10" id="KW-0690">Ribosome biogenesis</keyword>
<keyword evidence="1 10" id="KW-0963">Cytoplasm</keyword>
<dbReference type="PROSITE" id="PS50936">
    <property type="entry name" value="ENGC_GTPASE"/>
    <property type="match status" value="1"/>
</dbReference>
<evidence type="ECO:0000313" key="13">
    <source>
        <dbReference type="EMBL" id="MEP0865489.1"/>
    </source>
</evidence>
<feature type="binding site" evidence="10">
    <location>
        <position position="289"/>
    </location>
    <ligand>
        <name>Zn(2+)</name>
        <dbReference type="ChEBI" id="CHEBI:29105"/>
    </ligand>
</feature>
<dbReference type="Pfam" id="PF03193">
    <property type="entry name" value="RsgA_GTPase"/>
    <property type="match status" value="1"/>
</dbReference>
<evidence type="ECO:0000256" key="3">
    <source>
        <dbReference type="ARBA" id="ARBA00022723"/>
    </source>
</evidence>
<dbReference type="PANTHER" id="PTHR32120">
    <property type="entry name" value="SMALL RIBOSOMAL SUBUNIT BIOGENESIS GTPASE RSGA"/>
    <property type="match status" value="1"/>
</dbReference>
<comment type="subunit">
    <text evidence="10">Monomer. Associates with 30S ribosomal subunit, binds 16S rRNA.</text>
</comment>
<dbReference type="RefSeq" id="WP_190418727.1">
    <property type="nucleotide sequence ID" value="NZ_JAMPKK010000027.1"/>
</dbReference>
<dbReference type="PANTHER" id="PTHR32120:SF10">
    <property type="entry name" value="SMALL RIBOSOMAL SUBUNIT BIOGENESIS GTPASE RSGA"/>
    <property type="match status" value="1"/>
</dbReference>
<feature type="binding site" evidence="10">
    <location>
        <position position="282"/>
    </location>
    <ligand>
        <name>Zn(2+)</name>
        <dbReference type="ChEBI" id="CHEBI:29105"/>
    </ligand>
</feature>
<feature type="binding site" evidence="10">
    <location>
        <begin position="149"/>
        <end position="152"/>
    </location>
    <ligand>
        <name>GTP</name>
        <dbReference type="ChEBI" id="CHEBI:37565"/>
    </ligand>
</feature>
<feature type="binding site" evidence="10">
    <location>
        <position position="287"/>
    </location>
    <ligand>
        <name>Zn(2+)</name>
        <dbReference type="ChEBI" id="CHEBI:29105"/>
    </ligand>
</feature>
<comment type="function">
    <text evidence="10">One of several proteins that assist in the late maturation steps of the functional core of the 30S ribosomal subunit. Helps release RbfA from mature subunits. May play a role in the assembly of ribosomal proteins into the subunit. Circularly permuted GTPase that catalyzes slow GTP hydrolysis, GTPase activity is stimulated by the 30S ribosomal subunit.</text>
</comment>
<dbReference type="InterPro" id="IPR004881">
    <property type="entry name" value="Ribosome_biogen_GTPase_RsgA"/>
</dbReference>
<keyword evidence="8 10" id="KW-0694">RNA-binding</keyword>
<evidence type="ECO:0000256" key="9">
    <source>
        <dbReference type="ARBA" id="ARBA00023134"/>
    </source>
</evidence>
<sequence>MNLEVLGWNSFFAKNFNSYLQQGYTVGRVAIEQKNTYLLYTEFGEQRAEVTGKMRHQAGGRADFPAVGDWVVISPINGEERALIHEILPRKSKFSRKTVGAITDEQIIGTNIDTVFLVSGLDGDFNVRRIERYLILVWESGANPVIILNKADLCDRVEERRVEIEAIAPGVEIIILSAIAHLGLEALTPYLTTGQTVALIGSSGVGKSTITNQLVGEDIQAVQSVRLGDSRGRHTTTHRELIILPSGGLLIDTPGMREIQIWAGNEGLQSTFSDIETIAKLCRFGDCQHEKEPGCAVQQAIFEGTLDKQRFYNYQKLEQEVAYLSRKQDKKAQLVEKEKWKKIHKALRKNPKR</sequence>
<accession>A0ABV0JPW7</accession>
<keyword evidence="6 10" id="KW-0378">Hydrolase</keyword>
<dbReference type="SUPFAM" id="SSF52540">
    <property type="entry name" value="P-loop containing nucleoside triphosphate hydrolases"/>
    <property type="match status" value="1"/>
</dbReference>
<evidence type="ECO:0000259" key="12">
    <source>
        <dbReference type="PROSITE" id="PS51721"/>
    </source>
</evidence>
<feature type="domain" description="EngC GTPase" evidence="11">
    <location>
        <begin position="110"/>
        <end position="257"/>
    </location>
</feature>
<feature type="binding site" evidence="10">
    <location>
        <begin position="201"/>
        <end position="209"/>
    </location>
    <ligand>
        <name>GTP</name>
        <dbReference type="ChEBI" id="CHEBI:37565"/>
    </ligand>
</feature>
<comment type="subcellular location">
    <subcellularLocation>
        <location evidence="10">Cytoplasm</location>
    </subcellularLocation>
</comment>
<evidence type="ECO:0000256" key="1">
    <source>
        <dbReference type="ARBA" id="ARBA00022490"/>
    </source>
</evidence>
<dbReference type="InterPro" id="IPR027417">
    <property type="entry name" value="P-loop_NTPase"/>
</dbReference>
<evidence type="ECO:0000259" key="11">
    <source>
        <dbReference type="PROSITE" id="PS50936"/>
    </source>
</evidence>
<proteinExistence type="inferred from homology"/>
<comment type="caution">
    <text evidence="13">The sequence shown here is derived from an EMBL/GenBank/DDBJ whole genome shotgun (WGS) entry which is preliminary data.</text>
</comment>
<dbReference type="PROSITE" id="PS51721">
    <property type="entry name" value="G_CP"/>
    <property type="match status" value="1"/>
</dbReference>
<dbReference type="EMBL" id="JAMPKK010000027">
    <property type="protein sequence ID" value="MEP0865489.1"/>
    <property type="molecule type" value="Genomic_DNA"/>
</dbReference>
<keyword evidence="4 10" id="KW-0699">rRNA-binding</keyword>